<protein>
    <submittedName>
        <fullName evidence="1">Uncharacterized protein</fullName>
    </submittedName>
</protein>
<evidence type="ECO:0000313" key="2">
    <source>
        <dbReference type="Proteomes" id="UP000230062"/>
    </source>
</evidence>
<evidence type="ECO:0000313" key="1">
    <source>
        <dbReference type="EMBL" id="PJA49438.1"/>
    </source>
</evidence>
<organism evidence="1 2">
    <name type="scientific">Candidatus Shapirobacteria bacterium CG_4_9_14_3_um_filter_39_13</name>
    <dbReference type="NCBI Taxonomy" id="1974479"/>
    <lineage>
        <taxon>Bacteria</taxon>
        <taxon>Candidatus Shapironibacteriota</taxon>
    </lineage>
</organism>
<sequence length="204" mass="23813">MVENESKINSTISQENLNVIEPEGPERQLKAFLKEIENTYPEKRQKLSLRSFCFTIQELHKNIAVDVGVVKKKDYKRIFVDEEKGAKLLWELQSEFTNQELFSIDKEYYLRDFVIEFFRKIKFGEPGLLDLNVGKSVIIDCCRQSEISSKTIKDVESFVMTKADKLNKIKGIPDATAKEFFSKHNIKPRFSIKRFLAKKLPPKK</sequence>
<accession>A0A2M7XLE4</accession>
<dbReference type="Proteomes" id="UP000230062">
    <property type="component" value="Unassembled WGS sequence"/>
</dbReference>
<proteinExistence type="predicted"/>
<reference evidence="2" key="1">
    <citation type="submission" date="2017-09" db="EMBL/GenBank/DDBJ databases">
        <title>Depth-based differentiation of microbial function through sediment-hosted aquifers and enrichment of novel symbionts in the deep terrestrial subsurface.</title>
        <authorList>
            <person name="Probst A.J."/>
            <person name="Ladd B."/>
            <person name="Jarett J.K."/>
            <person name="Geller-Mcgrath D.E."/>
            <person name="Sieber C.M.K."/>
            <person name="Emerson J.B."/>
            <person name="Anantharaman K."/>
            <person name="Thomas B.C."/>
            <person name="Malmstrom R."/>
            <person name="Stieglmeier M."/>
            <person name="Klingl A."/>
            <person name="Woyke T."/>
            <person name="Ryan C.M."/>
            <person name="Banfield J.F."/>
        </authorList>
    </citation>
    <scope>NUCLEOTIDE SEQUENCE [LARGE SCALE GENOMIC DNA]</scope>
</reference>
<dbReference type="AlphaFoldDB" id="A0A2M7XLE4"/>
<name>A0A2M7XLE4_9BACT</name>
<comment type="caution">
    <text evidence="1">The sequence shown here is derived from an EMBL/GenBank/DDBJ whole genome shotgun (WGS) entry which is preliminary data.</text>
</comment>
<gene>
    <name evidence="1" type="ORF">CO169_02020</name>
</gene>
<dbReference type="EMBL" id="PFWP01000057">
    <property type="protein sequence ID" value="PJA49438.1"/>
    <property type="molecule type" value="Genomic_DNA"/>
</dbReference>